<dbReference type="InterPro" id="IPR002156">
    <property type="entry name" value="RNaseH_domain"/>
</dbReference>
<proteinExistence type="predicted"/>
<gene>
    <name evidence="2" type="ORF">PRUPE_6G082500</name>
</gene>
<protein>
    <recommendedName>
        <fullName evidence="1">RNase H type-1 domain-containing protein</fullName>
    </recommendedName>
</protein>
<evidence type="ECO:0000313" key="3">
    <source>
        <dbReference type="Proteomes" id="UP000006882"/>
    </source>
</evidence>
<dbReference type="InterPro" id="IPR052929">
    <property type="entry name" value="RNase_H-like_EbsB-rel"/>
</dbReference>
<dbReference type="PANTHER" id="PTHR47074:SF79">
    <property type="entry name" value="PUTATIVE-RELATED"/>
    <property type="match status" value="1"/>
</dbReference>
<dbReference type="EMBL" id="CM007656">
    <property type="protein sequence ID" value="ONI00322.1"/>
    <property type="molecule type" value="Genomic_DNA"/>
</dbReference>
<feature type="domain" description="RNase H type-1" evidence="1">
    <location>
        <begin position="23"/>
        <end position="94"/>
    </location>
</feature>
<evidence type="ECO:0000313" key="2">
    <source>
        <dbReference type="EMBL" id="ONI00322.1"/>
    </source>
</evidence>
<dbReference type="AlphaFoldDB" id="A0A251NM20"/>
<dbReference type="Gene3D" id="3.30.420.10">
    <property type="entry name" value="Ribonuclease H-like superfamily/Ribonuclease H"/>
    <property type="match status" value="1"/>
</dbReference>
<dbReference type="PANTHER" id="PTHR47074">
    <property type="entry name" value="BNAC02G40300D PROTEIN"/>
    <property type="match status" value="1"/>
</dbReference>
<dbReference type="GO" id="GO:0003676">
    <property type="term" value="F:nucleic acid binding"/>
    <property type="evidence" value="ECO:0007669"/>
    <property type="project" value="InterPro"/>
</dbReference>
<name>A0A251NM20_PRUPE</name>
<sequence>MLCGQGQTKQKWQTPHANTLKINVDGAWKPGTTEGGVGVVVIDSTGKFVASCAVTLVNVFSALQVEALVARTGTVLAMERDFQNVVFESDAFQIHFKVTP</sequence>
<keyword evidence="3" id="KW-1185">Reference proteome</keyword>
<dbReference type="Proteomes" id="UP000006882">
    <property type="component" value="Chromosome G6"/>
</dbReference>
<reference evidence="2 3" key="1">
    <citation type="journal article" date="2013" name="Nat. Genet.">
        <title>The high-quality draft genome of peach (Prunus persica) identifies unique patterns of genetic diversity, domestication and genome evolution.</title>
        <authorList>
            <consortium name="International Peach Genome Initiative"/>
            <person name="Verde I."/>
            <person name="Abbott A.G."/>
            <person name="Scalabrin S."/>
            <person name="Jung S."/>
            <person name="Shu S."/>
            <person name="Marroni F."/>
            <person name="Zhebentyayeva T."/>
            <person name="Dettori M.T."/>
            <person name="Grimwood J."/>
            <person name="Cattonaro F."/>
            <person name="Zuccolo A."/>
            <person name="Rossini L."/>
            <person name="Jenkins J."/>
            <person name="Vendramin E."/>
            <person name="Meisel L.A."/>
            <person name="Decroocq V."/>
            <person name="Sosinski B."/>
            <person name="Prochnik S."/>
            <person name="Mitros T."/>
            <person name="Policriti A."/>
            <person name="Cipriani G."/>
            <person name="Dondini L."/>
            <person name="Ficklin S."/>
            <person name="Goodstein D.M."/>
            <person name="Xuan P."/>
            <person name="Del Fabbro C."/>
            <person name="Aramini V."/>
            <person name="Copetti D."/>
            <person name="Gonzalez S."/>
            <person name="Horner D.S."/>
            <person name="Falchi R."/>
            <person name="Lucas S."/>
            <person name="Mica E."/>
            <person name="Maldonado J."/>
            <person name="Lazzari B."/>
            <person name="Bielenberg D."/>
            <person name="Pirona R."/>
            <person name="Miculan M."/>
            <person name="Barakat A."/>
            <person name="Testolin R."/>
            <person name="Stella A."/>
            <person name="Tartarini S."/>
            <person name="Tonutti P."/>
            <person name="Arus P."/>
            <person name="Orellana A."/>
            <person name="Wells C."/>
            <person name="Main D."/>
            <person name="Vizzotto G."/>
            <person name="Silva H."/>
            <person name="Salamini F."/>
            <person name="Schmutz J."/>
            <person name="Morgante M."/>
            <person name="Rokhsar D.S."/>
        </authorList>
    </citation>
    <scope>NUCLEOTIDE SEQUENCE [LARGE SCALE GENOMIC DNA]</scope>
    <source>
        <strain evidence="3">cv. Nemared</strain>
    </source>
</reference>
<organism evidence="2 3">
    <name type="scientific">Prunus persica</name>
    <name type="common">Peach</name>
    <name type="synonym">Amygdalus persica</name>
    <dbReference type="NCBI Taxonomy" id="3760"/>
    <lineage>
        <taxon>Eukaryota</taxon>
        <taxon>Viridiplantae</taxon>
        <taxon>Streptophyta</taxon>
        <taxon>Embryophyta</taxon>
        <taxon>Tracheophyta</taxon>
        <taxon>Spermatophyta</taxon>
        <taxon>Magnoliopsida</taxon>
        <taxon>eudicotyledons</taxon>
        <taxon>Gunneridae</taxon>
        <taxon>Pentapetalae</taxon>
        <taxon>rosids</taxon>
        <taxon>fabids</taxon>
        <taxon>Rosales</taxon>
        <taxon>Rosaceae</taxon>
        <taxon>Amygdaloideae</taxon>
        <taxon>Amygdaleae</taxon>
        <taxon>Prunus</taxon>
    </lineage>
</organism>
<dbReference type="Gramene" id="ONI00322">
    <property type="protein sequence ID" value="ONI00322"/>
    <property type="gene ID" value="PRUPE_6G082500"/>
</dbReference>
<dbReference type="GO" id="GO:0004523">
    <property type="term" value="F:RNA-DNA hybrid ribonuclease activity"/>
    <property type="evidence" value="ECO:0007669"/>
    <property type="project" value="InterPro"/>
</dbReference>
<dbReference type="InterPro" id="IPR036397">
    <property type="entry name" value="RNaseH_sf"/>
</dbReference>
<dbReference type="Pfam" id="PF13456">
    <property type="entry name" value="RVT_3"/>
    <property type="match status" value="1"/>
</dbReference>
<evidence type="ECO:0000259" key="1">
    <source>
        <dbReference type="Pfam" id="PF13456"/>
    </source>
</evidence>
<accession>A0A251NM20</accession>